<name>A0A0F9NEG7_9ZZZZ</name>
<keyword evidence="1" id="KW-0812">Transmembrane</keyword>
<accession>A0A0F9NEG7</accession>
<evidence type="ECO:0000256" key="1">
    <source>
        <dbReference type="SAM" id="Phobius"/>
    </source>
</evidence>
<protein>
    <submittedName>
        <fullName evidence="2">Uncharacterized protein</fullName>
    </submittedName>
</protein>
<feature type="transmembrane region" description="Helical" evidence="1">
    <location>
        <begin position="12"/>
        <end position="36"/>
    </location>
</feature>
<sequence length="69" mass="7805">MKLLEKSVKINLISLIAILVIMVCVIVIVVVVYSYGEKECLADPVSYANNYSYNYWWDHVEPIRIGGVG</sequence>
<gene>
    <name evidence="2" type="ORF">LCGC14_1271860</name>
</gene>
<comment type="caution">
    <text evidence="2">The sequence shown here is derived from an EMBL/GenBank/DDBJ whole genome shotgun (WGS) entry which is preliminary data.</text>
</comment>
<dbReference type="AlphaFoldDB" id="A0A0F9NEG7"/>
<evidence type="ECO:0000313" key="2">
    <source>
        <dbReference type="EMBL" id="KKM87145.1"/>
    </source>
</evidence>
<keyword evidence="1" id="KW-0472">Membrane</keyword>
<reference evidence="2" key="1">
    <citation type="journal article" date="2015" name="Nature">
        <title>Complex archaea that bridge the gap between prokaryotes and eukaryotes.</title>
        <authorList>
            <person name="Spang A."/>
            <person name="Saw J.H."/>
            <person name="Jorgensen S.L."/>
            <person name="Zaremba-Niedzwiedzka K."/>
            <person name="Martijn J."/>
            <person name="Lind A.E."/>
            <person name="van Eijk R."/>
            <person name="Schleper C."/>
            <person name="Guy L."/>
            <person name="Ettema T.J."/>
        </authorList>
    </citation>
    <scope>NUCLEOTIDE SEQUENCE</scope>
</reference>
<keyword evidence="1" id="KW-1133">Transmembrane helix</keyword>
<dbReference type="EMBL" id="LAZR01007148">
    <property type="protein sequence ID" value="KKM87145.1"/>
    <property type="molecule type" value="Genomic_DNA"/>
</dbReference>
<proteinExistence type="predicted"/>
<organism evidence="2">
    <name type="scientific">marine sediment metagenome</name>
    <dbReference type="NCBI Taxonomy" id="412755"/>
    <lineage>
        <taxon>unclassified sequences</taxon>
        <taxon>metagenomes</taxon>
        <taxon>ecological metagenomes</taxon>
    </lineage>
</organism>